<gene>
    <name evidence="1" type="ORF">BN2475_950019</name>
</gene>
<keyword evidence="2" id="KW-1185">Reference proteome</keyword>
<reference evidence="1 2" key="1">
    <citation type="submission" date="2016-12" db="EMBL/GenBank/DDBJ databases">
        <authorList>
            <person name="Song W.-J."/>
            <person name="Kurnit D.M."/>
        </authorList>
    </citation>
    <scope>NUCLEOTIDE SEQUENCE [LARGE SCALE GENOMIC DNA]</scope>
    <source>
        <strain evidence="1 2">STM7296</strain>
    </source>
</reference>
<name>A0A1N7SLB7_9BURK</name>
<dbReference type="AlphaFoldDB" id="A0A1N7SLB7"/>
<dbReference type="RefSeq" id="WP_094782996.1">
    <property type="nucleotide sequence ID" value="NZ_CYGX02000095.1"/>
</dbReference>
<organism evidence="1 2">
    <name type="scientific">Paraburkholderia ribeironis</name>
    <dbReference type="NCBI Taxonomy" id="1247936"/>
    <lineage>
        <taxon>Bacteria</taxon>
        <taxon>Pseudomonadati</taxon>
        <taxon>Pseudomonadota</taxon>
        <taxon>Betaproteobacteria</taxon>
        <taxon>Burkholderiales</taxon>
        <taxon>Burkholderiaceae</taxon>
        <taxon>Paraburkholderia</taxon>
    </lineage>
</organism>
<accession>A0A1N7SLB7</accession>
<dbReference type="OrthoDB" id="975794at2"/>
<dbReference type="EMBL" id="CYGX02000095">
    <property type="protein sequence ID" value="SIT48186.1"/>
    <property type="molecule type" value="Genomic_DNA"/>
</dbReference>
<dbReference type="STRING" id="1247936.BN2475_950019"/>
<sequence length="615" mass="68192">MLQIRKILLRGAGLEDAVVQFYSGANVLAGESDTGKSFLLECINFILGADKLKHVEEAVHYTHLVVEFVNSKDETITLVRPTDGGNLMVYRVPIEDISGNGEVIAPTRKGTSKGPDVTSVLLPFAGIKEARLRKNVGGETQRFTIRTIEPLFLIDEVSVIDQHSPVTGKPGFGDTARKRAISYVLTGIDDESVAAGEKNEIVKARLKAQLELVGEMLQPLNERFALPRELNVSTDDTELDSLIGSLTDELEGLATARDEALEKSQEATRNILKADSQLLGIRELLSRYQLLDERYTSDLDRLDFISESSFYFEALQEVPCPVCDQIMAPGHSHSPDSAARPIRESAVAEAAKIHAHRTDLAAAIRDLKARQGVVEFDKMIFDFDLDVLNAELNRTLAPRLEFTTERLEQLMSRHTERETTRVERERWQSLVKRQNDINSALAESGASKKNWSGIPPKELGEFCAEIQAVLVEWAWKGTPHVQFDEKAYDIVVDGKPRQSSGKGVRAILYAAFAIGLLRYCAKNNRPHPGVIVIDSPLTSYKSKKSETVKGENGQIDAGIEAAFWKSLANTSKDIQIIVIENKEPPSEIAEEVHYQWFAGENAKADDRAGFIPTKS</sequence>
<dbReference type="Gene3D" id="3.40.50.300">
    <property type="entry name" value="P-loop containing nucleotide triphosphate hydrolases"/>
    <property type="match status" value="1"/>
</dbReference>
<dbReference type="Proteomes" id="UP000187012">
    <property type="component" value="Unassembled WGS sequence"/>
</dbReference>
<protein>
    <recommendedName>
        <fullName evidence="3">Rad50/SbcC-type AAA domain-containing protein</fullName>
    </recommendedName>
</protein>
<evidence type="ECO:0000313" key="1">
    <source>
        <dbReference type="EMBL" id="SIT48186.1"/>
    </source>
</evidence>
<dbReference type="SUPFAM" id="SSF52540">
    <property type="entry name" value="P-loop containing nucleoside triphosphate hydrolases"/>
    <property type="match status" value="1"/>
</dbReference>
<evidence type="ECO:0000313" key="2">
    <source>
        <dbReference type="Proteomes" id="UP000187012"/>
    </source>
</evidence>
<proteinExistence type="predicted"/>
<evidence type="ECO:0008006" key="3">
    <source>
        <dbReference type="Google" id="ProtNLM"/>
    </source>
</evidence>
<dbReference type="InterPro" id="IPR027417">
    <property type="entry name" value="P-loop_NTPase"/>
</dbReference>